<evidence type="ECO:0000256" key="3">
    <source>
        <dbReference type="ARBA" id="ARBA00022723"/>
    </source>
</evidence>
<dbReference type="EMBL" id="JBHUDE010000156">
    <property type="protein sequence ID" value="MFD1609421.1"/>
    <property type="molecule type" value="Genomic_DNA"/>
</dbReference>
<dbReference type="InterPro" id="IPR050748">
    <property type="entry name" value="Glycosyltrans_8_dom-fam"/>
</dbReference>
<gene>
    <name evidence="4" type="ORF">ACFSBH_17525</name>
</gene>
<dbReference type="InterPro" id="IPR029044">
    <property type="entry name" value="Nucleotide-diphossugar_trans"/>
</dbReference>
<proteinExistence type="predicted"/>
<evidence type="ECO:0000256" key="2">
    <source>
        <dbReference type="ARBA" id="ARBA00022679"/>
    </source>
</evidence>
<sequence length="277" mass="32864">MKLNILVTLDSNYIRPLQVMLKSMFLNNPDVKFSIYLMHSSLKSEEVLLLQDGVRGEGHILHELKITDEYFREAPVVKHYTKEMYYRLLAFKFLPETLDRILYLDPDILIINEIKSLYDTDLTGYLYAAAYHDIAKIKELNKIRLKAYEMEAYYNSGVLLMNLEEQRKRISEQDIFDFVEENKKRLVLPDQDILNALYSQDIKEIEEVLYNYDARFYQYYKLASKGEFGMDYVINETSIIHFCGKKKPWLKSYTGKFHSLYKHYEKLTFGKAVTVNN</sequence>
<dbReference type="Proteomes" id="UP001597221">
    <property type="component" value="Unassembled WGS sequence"/>
</dbReference>
<dbReference type="Gene3D" id="3.90.550.10">
    <property type="entry name" value="Spore Coat Polysaccharide Biosynthesis Protein SpsA, Chain A"/>
    <property type="match status" value="1"/>
</dbReference>
<reference evidence="5" key="1">
    <citation type="journal article" date="2019" name="Int. J. Syst. Evol. Microbiol.">
        <title>The Global Catalogue of Microorganisms (GCM) 10K type strain sequencing project: providing services to taxonomists for standard genome sequencing and annotation.</title>
        <authorList>
            <consortium name="The Broad Institute Genomics Platform"/>
            <consortium name="The Broad Institute Genome Sequencing Center for Infectious Disease"/>
            <person name="Wu L."/>
            <person name="Ma J."/>
        </authorList>
    </citation>
    <scope>NUCLEOTIDE SEQUENCE [LARGE SCALE GENOMIC DNA]</scope>
    <source>
        <strain evidence="5">CGMCC 1.12376</strain>
    </source>
</reference>
<evidence type="ECO:0000313" key="5">
    <source>
        <dbReference type="Proteomes" id="UP001597221"/>
    </source>
</evidence>
<dbReference type="CDD" id="cd04194">
    <property type="entry name" value="GT8_A4GalT_like"/>
    <property type="match status" value="1"/>
</dbReference>
<evidence type="ECO:0000313" key="4">
    <source>
        <dbReference type="EMBL" id="MFD1609421.1"/>
    </source>
</evidence>
<dbReference type="PANTHER" id="PTHR13778:SF47">
    <property type="entry name" value="LIPOPOLYSACCHARIDE 1,3-GALACTOSYLTRANSFERASE"/>
    <property type="match status" value="1"/>
</dbReference>
<protein>
    <submittedName>
        <fullName evidence="4">Glycosyltransferase family 8 protein</fullName>
    </submittedName>
</protein>
<keyword evidence="2" id="KW-0808">Transferase</keyword>
<dbReference type="PANTHER" id="PTHR13778">
    <property type="entry name" value="GLYCOSYLTRANSFERASE 8 DOMAIN-CONTAINING PROTEIN"/>
    <property type="match status" value="1"/>
</dbReference>
<dbReference type="Pfam" id="PF01501">
    <property type="entry name" value="Glyco_transf_8"/>
    <property type="match status" value="1"/>
</dbReference>
<organism evidence="4 5">
    <name type="scientific">Oceanobacillus luteolus</name>
    <dbReference type="NCBI Taxonomy" id="1274358"/>
    <lineage>
        <taxon>Bacteria</taxon>
        <taxon>Bacillati</taxon>
        <taxon>Bacillota</taxon>
        <taxon>Bacilli</taxon>
        <taxon>Bacillales</taxon>
        <taxon>Bacillaceae</taxon>
        <taxon>Oceanobacillus</taxon>
    </lineage>
</organism>
<dbReference type="SUPFAM" id="SSF53448">
    <property type="entry name" value="Nucleotide-diphospho-sugar transferases"/>
    <property type="match status" value="1"/>
</dbReference>
<dbReference type="RefSeq" id="WP_379598873.1">
    <property type="nucleotide sequence ID" value="NZ_JBHUDE010000156.1"/>
</dbReference>
<dbReference type="InterPro" id="IPR002495">
    <property type="entry name" value="Glyco_trans_8"/>
</dbReference>
<name>A0ABW4HWC7_9BACI</name>
<keyword evidence="3" id="KW-0479">Metal-binding</keyword>
<comment type="caution">
    <text evidence="4">The sequence shown here is derived from an EMBL/GenBank/DDBJ whole genome shotgun (WGS) entry which is preliminary data.</text>
</comment>
<accession>A0ABW4HWC7</accession>
<evidence type="ECO:0000256" key="1">
    <source>
        <dbReference type="ARBA" id="ARBA00022676"/>
    </source>
</evidence>
<keyword evidence="1" id="KW-0328">Glycosyltransferase</keyword>
<keyword evidence="5" id="KW-1185">Reference proteome</keyword>